<gene>
    <name evidence="4" type="ORF">WDK88_28415</name>
</gene>
<comment type="similarity">
    <text evidence="2">Belongs to the NAD(P)-dependent epimerase/dehydratase family.</text>
</comment>
<proteinExistence type="inferred from homology"/>
<accession>A0ABZ2NS83</accession>
<feature type="domain" description="NAD-dependent epimerase/dehydratase" evidence="3">
    <location>
        <begin position="5"/>
        <end position="222"/>
    </location>
</feature>
<dbReference type="PANTHER" id="PTHR43000">
    <property type="entry name" value="DTDP-D-GLUCOSE 4,6-DEHYDRATASE-RELATED"/>
    <property type="match status" value="1"/>
</dbReference>
<dbReference type="Gene3D" id="3.90.25.10">
    <property type="entry name" value="UDP-galactose 4-epimerase, domain 1"/>
    <property type="match status" value="1"/>
</dbReference>
<evidence type="ECO:0000313" key="5">
    <source>
        <dbReference type="Proteomes" id="UP001432046"/>
    </source>
</evidence>
<dbReference type="CDD" id="cd08946">
    <property type="entry name" value="SDR_e"/>
    <property type="match status" value="1"/>
</dbReference>
<reference evidence="4" key="1">
    <citation type="journal article" date="2021" name="Int. J. Syst. Evol. Microbiol.">
        <title>Bradyrhizobium septentrionale sp. nov. (sv. septentrionale) and Bradyrhizobium quebecense sp. nov. (sv. septentrionale) associated with legumes native to Canada possess rearranged symbiosis genes and numerous insertion sequences.</title>
        <authorList>
            <person name="Bromfield E.S.P."/>
            <person name="Cloutier S."/>
        </authorList>
    </citation>
    <scope>NUCLEOTIDE SEQUENCE</scope>
    <source>
        <strain evidence="4">5S5</strain>
    </source>
</reference>
<dbReference type="SUPFAM" id="SSF51735">
    <property type="entry name" value="NAD(P)-binding Rossmann-fold domains"/>
    <property type="match status" value="1"/>
</dbReference>
<evidence type="ECO:0000256" key="1">
    <source>
        <dbReference type="ARBA" id="ARBA00005125"/>
    </source>
</evidence>
<evidence type="ECO:0000313" key="4">
    <source>
        <dbReference type="EMBL" id="WXC77351.1"/>
    </source>
</evidence>
<dbReference type="RefSeq" id="WP_338833436.1">
    <property type="nucleotide sequence ID" value="NZ_CP147711.1"/>
</dbReference>
<organism evidence="4 5">
    <name type="scientific">Bradyrhizobium septentrionale</name>
    <dbReference type="NCBI Taxonomy" id="1404411"/>
    <lineage>
        <taxon>Bacteria</taxon>
        <taxon>Pseudomonadati</taxon>
        <taxon>Pseudomonadota</taxon>
        <taxon>Alphaproteobacteria</taxon>
        <taxon>Hyphomicrobiales</taxon>
        <taxon>Nitrobacteraceae</taxon>
        <taxon>Bradyrhizobium</taxon>
    </lineage>
</organism>
<comment type="pathway">
    <text evidence="1">Bacterial outer membrane biogenesis; LPS O-antigen biosynthesis.</text>
</comment>
<reference evidence="4" key="2">
    <citation type="submission" date="2024-03" db="EMBL/GenBank/DDBJ databases">
        <authorList>
            <person name="Bromfield E.S.P."/>
            <person name="Cloutier S."/>
        </authorList>
    </citation>
    <scope>NUCLEOTIDE SEQUENCE</scope>
    <source>
        <strain evidence="4">5S5</strain>
    </source>
</reference>
<evidence type="ECO:0000256" key="2">
    <source>
        <dbReference type="ARBA" id="ARBA00007637"/>
    </source>
</evidence>
<dbReference type="Gene3D" id="3.40.50.720">
    <property type="entry name" value="NAD(P)-binding Rossmann-like Domain"/>
    <property type="match status" value="1"/>
</dbReference>
<dbReference type="EMBL" id="CP147711">
    <property type="protein sequence ID" value="WXC77351.1"/>
    <property type="molecule type" value="Genomic_DNA"/>
</dbReference>
<dbReference type="Proteomes" id="UP001432046">
    <property type="component" value="Chromosome"/>
</dbReference>
<dbReference type="InterPro" id="IPR036291">
    <property type="entry name" value="NAD(P)-bd_dom_sf"/>
</dbReference>
<dbReference type="Pfam" id="PF01370">
    <property type="entry name" value="Epimerase"/>
    <property type="match status" value="1"/>
</dbReference>
<evidence type="ECO:0000259" key="3">
    <source>
        <dbReference type="Pfam" id="PF01370"/>
    </source>
</evidence>
<name>A0ABZ2NS83_9BRAD</name>
<sequence length="307" mass="32884">MKRLLLTGARGFIGQCALRPALEAGFEVHAIRSTTGGREPDATLPVTWHTANLLGAGVADDLVERIKPSHILQTAWVTDHGAYWTSPANLDWLAFGARLAKAFAAHGGQRFVSVGTCAEYDWTGTGPLVEDTSPEEPETFYGKIKLCHHQMLMAASQQLGFTAATGRIFFIYGPHEGPRRLIAYACRELAAGRRASFSSGQQRRDFLHVEDAARGLVALLDSSISGACNVSSGSADSLRDVVSHIAGISGCSDLVSFDAARDRPGDPPLILGDATRLHSTGWVPLIPLQVGLSRTYAWWKTVGGSCA</sequence>
<dbReference type="InterPro" id="IPR001509">
    <property type="entry name" value="Epimerase_deHydtase"/>
</dbReference>
<keyword evidence="5" id="KW-1185">Reference proteome</keyword>
<protein>
    <submittedName>
        <fullName evidence="4">NAD(P)-dependent oxidoreductase</fullName>
    </submittedName>
</protein>